<reference evidence="3" key="1">
    <citation type="journal article" date="2019" name="Int. J. Syst. Evol. Microbiol.">
        <title>The Global Catalogue of Microorganisms (GCM) 10K type strain sequencing project: providing services to taxonomists for standard genome sequencing and annotation.</title>
        <authorList>
            <consortium name="The Broad Institute Genomics Platform"/>
            <consortium name="The Broad Institute Genome Sequencing Center for Infectious Disease"/>
            <person name="Wu L."/>
            <person name="Ma J."/>
        </authorList>
    </citation>
    <scope>NUCLEOTIDE SEQUENCE [LARGE SCALE GENOMIC DNA]</scope>
    <source>
        <strain evidence="3">CGMCC 1.12192</strain>
    </source>
</reference>
<feature type="domain" description="Glycosyltransferase 2-like" evidence="1">
    <location>
        <begin position="8"/>
        <end position="129"/>
    </location>
</feature>
<sequence length="265" mass="28993">MHTAPTVSVVIPVRDDEELLRRCLTALAAQRRAPDEIVVVDNGSTDGSADVASAAGARVVAEPEPGIPAASARGFDEARGEVIARLDADCVPPADWIERIRDAFADDPALDALTGPARFIDGPRALRPLLSTLYVGSYVVAVAPALGHVPLFGSNLAVRREAWAEVRERVHRRDALMHDDMDLSMHLGPCRRFRYDLRLGMGISMRALRGGGRLRLRRGVHSIVSHWPDQFPVRRWGRRAAWLASGAVAVRSVDDPGIERRSRPT</sequence>
<evidence type="ECO:0000259" key="1">
    <source>
        <dbReference type="Pfam" id="PF00535"/>
    </source>
</evidence>
<dbReference type="PANTHER" id="PTHR43685">
    <property type="entry name" value="GLYCOSYLTRANSFERASE"/>
    <property type="match status" value="1"/>
</dbReference>
<dbReference type="SUPFAM" id="SSF53448">
    <property type="entry name" value="Nucleotide-diphospho-sugar transferases"/>
    <property type="match status" value="1"/>
</dbReference>
<dbReference type="Proteomes" id="UP001595960">
    <property type="component" value="Unassembled WGS sequence"/>
</dbReference>
<accession>A0ABV9R925</accession>
<gene>
    <name evidence="2" type="ORF">ACFPER_17290</name>
</gene>
<dbReference type="PANTHER" id="PTHR43685:SF2">
    <property type="entry name" value="GLYCOSYLTRANSFERASE 2-LIKE DOMAIN-CONTAINING PROTEIN"/>
    <property type="match status" value="1"/>
</dbReference>
<protein>
    <submittedName>
        <fullName evidence="2">Glycosyltransferase family 2 protein</fullName>
    </submittedName>
</protein>
<name>A0ABV9R925_9MICO</name>
<dbReference type="InterPro" id="IPR050834">
    <property type="entry name" value="Glycosyltransf_2"/>
</dbReference>
<dbReference type="EMBL" id="JBHSJC010000002">
    <property type="protein sequence ID" value="MFC4830554.1"/>
    <property type="molecule type" value="Genomic_DNA"/>
</dbReference>
<dbReference type="Gene3D" id="3.90.550.10">
    <property type="entry name" value="Spore Coat Polysaccharide Biosynthesis Protein SpsA, Chain A"/>
    <property type="match status" value="1"/>
</dbReference>
<organism evidence="2 3">
    <name type="scientific">Agromyces aurantiacus</name>
    <dbReference type="NCBI Taxonomy" id="165814"/>
    <lineage>
        <taxon>Bacteria</taxon>
        <taxon>Bacillati</taxon>
        <taxon>Actinomycetota</taxon>
        <taxon>Actinomycetes</taxon>
        <taxon>Micrococcales</taxon>
        <taxon>Microbacteriaceae</taxon>
        <taxon>Agromyces</taxon>
    </lineage>
</organism>
<dbReference type="InterPro" id="IPR001173">
    <property type="entry name" value="Glyco_trans_2-like"/>
</dbReference>
<proteinExistence type="predicted"/>
<dbReference type="CDD" id="cd00761">
    <property type="entry name" value="Glyco_tranf_GTA_type"/>
    <property type="match status" value="1"/>
</dbReference>
<dbReference type="InterPro" id="IPR029044">
    <property type="entry name" value="Nucleotide-diphossugar_trans"/>
</dbReference>
<comment type="caution">
    <text evidence="2">The sequence shown here is derived from an EMBL/GenBank/DDBJ whole genome shotgun (WGS) entry which is preliminary data.</text>
</comment>
<dbReference type="RefSeq" id="WP_204393895.1">
    <property type="nucleotide sequence ID" value="NZ_JAFBBW010000001.1"/>
</dbReference>
<evidence type="ECO:0000313" key="3">
    <source>
        <dbReference type="Proteomes" id="UP001595960"/>
    </source>
</evidence>
<keyword evidence="3" id="KW-1185">Reference proteome</keyword>
<evidence type="ECO:0000313" key="2">
    <source>
        <dbReference type="EMBL" id="MFC4830554.1"/>
    </source>
</evidence>
<dbReference type="Pfam" id="PF00535">
    <property type="entry name" value="Glycos_transf_2"/>
    <property type="match status" value="1"/>
</dbReference>